<reference evidence="2" key="2">
    <citation type="submission" date="2015-01" db="EMBL/GenBank/DDBJ databases">
        <title>Evolutionary Origins and Diversification of the Mycorrhizal Mutualists.</title>
        <authorList>
            <consortium name="DOE Joint Genome Institute"/>
            <consortium name="Mycorrhizal Genomics Consortium"/>
            <person name="Kohler A."/>
            <person name="Kuo A."/>
            <person name="Nagy L.G."/>
            <person name="Floudas D."/>
            <person name="Copeland A."/>
            <person name="Barry K.W."/>
            <person name="Cichocki N."/>
            <person name="Veneault-Fourrey C."/>
            <person name="LaButti K."/>
            <person name="Lindquist E.A."/>
            <person name="Lipzen A."/>
            <person name="Lundell T."/>
            <person name="Morin E."/>
            <person name="Murat C."/>
            <person name="Riley R."/>
            <person name="Ohm R."/>
            <person name="Sun H."/>
            <person name="Tunlid A."/>
            <person name="Henrissat B."/>
            <person name="Grigoriev I.V."/>
            <person name="Hibbett D.S."/>
            <person name="Martin F."/>
        </authorList>
    </citation>
    <scope>NUCLEOTIDE SEQUENCE [LARGE SCALE GENOMIC DNA]</scope>
    <source>
        <strain evidence="2">441</strain>
    </source>
</reference>
<sequence>MYIYPKVGDLTCNDTITSISCKRYVMNKNVRPLPTTVPSPAYSPKNRDFPILRDWYPHRQPDRKGRWRRSIVPCDS</sequence>
<dbReference type="AlphaFoldDB" id="A0A0C9ZRZ4"/>
<organism evidence="1 2">
    <name type="scientific">Pisolithus microcarpus 441</name>
    <dbReference type="NCBI Taxonomy" id="765257"/>
    <lineage>
        <taxon>Eukaryota</taxon>
        <taxon>Fungi</taxon>
        <taxon>Dikarya</taxon>
        <taxon>Basidiomycota</taxon>
        <taxon>Agaricomycotina</taxon>
        <taxon>Agaricomycetes</taxon>
        <taxon>Agaricomycetidae</taxon>
        <taxon>Boletales</taxon>
        <taxon>Sclerodermatineae</taxon>
        <taxon>Pisolithaceae</taxon>
        <taxon>Pisolithus</taxon>
    </lineage>
</organism>
<evidence type="ECO:0000313" key="1">
    <source>
        <dbReference type="EMBL" id="KIK22518.1"/>
    </source>
</evidence>
<reference evidence="1 2" key="1">
    <citation type="submission" date="2014-04" db="EMBL/GenBank/DDBJ databases">
        <authorList>
            <consortium name="DOE Joint Genome Institute"/>
            <person name="Kuo A."/>
            <person name="Kohler A."/>
            <person name="Costa M.D."/>
            <person name="Nagy L.G."/>
            <person name="Floudas D."/>
            <person name="Copeland A."/>
            <person name="Barry K.W."/>
            <person name="Cichocki N."/>
            <person name="Veneault-Fourrey C."/>
            <person name="LaButti K."/>
            <person name="Lindquist E.A."/>
            <person name="Lipzen A."/>
            <person name="Lundell T."/>
            <person name="Morin E."/>
            <person name="Murat C."/>
            <person name="Sun H."/>
            <person name="Tunlid A."/>
            <person name="Henrissat B."/>
            <person name="Grigoriev I.V."/>
            <person name="Hibbett D.S."/>
            <person name="Martin F."/>
            <person name="Nordberg H.P."/>
            <person name="Cantor M.N."/>
            <person name="Hua S.X."/>
        </authorList>
    </citation>
    <scope>NUCLEOTIDE SEQUENCE [LARGE SCALE GENOMIC DNA]</scope>
    <source>
        <strain evidence="1 2">441</strain>
    </source>
</reference>
<gene>
    <name evidence="1" type="ORF">PISMIDRAFT_497617</name>
</gene>
<accession>A0A0C9ZRZ4</accession>
<evidence type="ECO:0000313" key="2">
    <source>
        <dbReference type="Proteomes" id="UP000054018"/>
    </source>
</evidence>
<proteinExistence type="predicted"/>
<dbReference type="Proteomes" id="UP000054018">
    <property type="component" value="Unassembled WGS sequence"/>
</dbReference>
<name>A0A0C9ZRZ4_9AGAM</name>
<dbReference type="EMBL" id="KN833738">
    <property type="protein sequence ID" value="KIK22518.1"/>
    <property type="molecule type" value="Genomic_DNA"/>
</dbReference>
<keyword evidence="2" id="KW-1185">Reference proteome</keyword>
<protein>
    <submittedName>
        <fullName evidence="1">Uncharacterized protein</fullName>
    </submittedName>
</protein>
<dbReference type="HOGENOM" id="CLU_2655447_0_0_1"/>